<feature type="region of interest" description="Disordered" evidence="1">
    <location>
        <begin position="133"/>
        <end position="169"/>
    </location>
</feature>
<evidence type="ECO:0000313" key="2">
    <source>
        <dbReference type="EMBL" id="RKP02102.1"/>
    </source>
</evidence>
<feature type="region of interest" description="Disordered" evidence="1">
    <location>
        <begin position="1"/>
        <end position="30"/>
    </location>
</feature>
<feature type="compositionally biased region" description="Low complexity" evidence="1">
    <location>
        <begin position="153"/>
        <end position="165"/>
    </location>
</feature>
<reference evidence="3" key="1">
    <citation type="journal article" date="2018" name="Nat. Microbiol.">
        <title>Leveraging single-cell genomics to expand the fungal tree of life.</title>
        <authorList>
            <person name="Ahrendt S.R."/>
            <person name="Quandt C.A."/>
            <person name="Ciobanu D."/>
            <person name="Clum A."/>
            <person name="Salamov A."/>
            <person name="Andreopoulos B."/>
            <person name="Cheng J.F."/>
            <person name="Woyke T."/>
            <person name="Pelin A."/>
            <person name="Henrissat B."/>
            <person name="Reynolds N.K."/>
            <person name="Benny G.L."/>
            <person name="Smith M.E."/>
            <person name="James T.Y."/>
            <person name="Grigoriev I.V."/>
        </authorList>
    </citation>
    <scope>NUCLEOTIDE SEQUENCE [LARGE SCALE GENOMIC DNA]</scope>
    <source>
        <strain evidence="3">ATCC 52028</strain>
    </source>
</reference>
<feature type="region of interest" description="Disordered" evidence="1">
    <location>
        <begin position="318"/>
        <end position="340"/>
    </location>
</feature>
<keyword evidence="3" id="KW-1185">Reference proteome</keyword>
<name>A0A4P9X9W7_9FUNG</name>
<dbReference type="AlphaFoldDB" id="A0A4P9X9W7"/>
<accession>A0A4P9X9W7</accession>
<protein>
    <submittedName>
        <fullName evidence="2">Uncharacterized protein</fullName>
    </submittedName>
</protein>
<evidence type="ECO:0000256" key="1">
    <source>
        <dbReference type="SAM" id="MobiDB-lite"/>
    </source>
</evidence>
<feature type="region of interest" description="Disordered" evidence="1">
    <location>
        <begin position="580"/>
        <end position="600"/>
    </location>
</feature>
<sequence length="797" mass="81569">MASPAPRPPRDLSPLAPIERTASPSAASTPSVAAAAVCSPWRSSSATVASDAYTLVDSDIELPAAHDHPVHALPSSSSSSPPPPLPHAALRKGRAAAMAASAVACKPVPDATASRDLASPNIKSLPALPSKVSALTDAEAEHDGADGGLSDTSAVDAAPSAASAPGRPPCPTHAALRRIRHWVFGYGSLIHPLSREYTLRTPPLPEAAGVPHLPSVPATVALPHPGTPDLDDATVTTTSVTTREMTTTATATATARPARGHGVAVATASLRTVQTTTQQIMGGIVRRWNYNCRNHYTAVGVTEAQSSLVSTSSIDVTTETETKTTTHAAPSASSSAPDSNFYRHSRGVSGVLIPLWDADTFVPSSPLADAAAGLDLDVAATRAAAQDAAAAAAPTTLTTTADNAASASIPAQMARLDAREAAYCRRAVRHACIAPIPVTDCPGFARAAPSLDLQHVLHPDAVVWTYVCSADAGRRGAGRATLNGSTGCDDDEAQGIFVPQPLPPHQDIPHRFYPNVTLPPPPSAAAAAAVTATATATATAAAAAAAAAATASLPSPAASAHAATYAADAARSSDAVLQTPRPCYSRGVTTPPPPTSATSPSMNVAALPPAVQAALVPETGAHSPTPRCPIPQSYIDAILIGCLVGGNRLPLDKDSLPQRAAFPTAAAYTAAVGAALRPRLNTTFARRFIRETCGWVVSSTEVNWIDDRLAPPGVRRMACLRVPITRSCAAAASPSAPPSDAAAAEMDAENATIETAMRIIIDEILRQELPFAFSRRRPWDAAHDALAPSAPCPASTA</sequence>
<dbReference type="EMBL" id="ML014152">
    <property type="protein sequence ID" value="RKP02102.1"/>
    <property type="molecule type" value="Genomic_DNA"/>
</dbReference>
<feature type="region of interest" description="Disordered" evidence="1">
    <location>
        <begin position="66"/>
        <end position="93"/>
    </location>
</feature>
<dbReference type="Proteomes" id="UP000274922">
    <property type="component" value="Unassembled WGS sequence"/>
</dbReference>
<organism evidence="2 3">
    <name type="scientific">Caulochytrium protostelioides</name>
    <dbReference type="NCBI Taxonomy" id="1555241"/>
    <lineage>
        <taxon>Eukaryota</taxon>
        <taxon>Fungi</taxon>
        <taxon>Fungi incertae sedis</taxon>
        <taxon>Chytridiomycota</taxon>
        <taxon>Chytridiomycota incertae sedis</taxon>
        <taxon>Chytridiomycetes</taxon>
        <taxon>Caulochytriales</taxon>
        <taxon>Caulochytriaceae</taxon>
        <taxon>Caulochytrium</taxon>
    </lineage>
</organism>
<dbReference type="OrthoDB" id="6161812at2759"/>
<feature type="compositionally biased region" description="Low complexity" evidence="1">
    <location>
        <begin position="21"/>
        <end position="30"/>
    </location>
</feature>
<gene>
    <name evidence="2" type="ORF">CXG81DRAFT_25258</name>
</gene>
<proteinExistence type="predicted"/>
<evidence type="ECO:0000313" key="3">
    <source>
        <dbReference type="Proteomes" id="UP000274922"/>
    </source>
</evidence>
<feature type="compositionally biased region" description="Low complexity" evidence="1">
    <location>
        <begin position="318"/>
        <end position="337"/>
    </location>
</feature>